<protein>
    <submittedName>
        <fullName evidence="1">Uncharacterized protein</fullName>
    </submittedName>
</protein>
<evidence type="ECO:0000313" key="1">
    <source>
        <dbReference type="EMBL" id="EEJ72773.1"/>
    </source>
</evidence>
<dbReference type="RefSeq" id="WP_007126561.1">
    <property type="nucleotide sequence ID" value="NZ_AZFO01000001.1"/>
</dbReference>
<dbReference type="Proteomes" id="UP000005583">
    <property type="component" value="Unassembled WGS sequence"/>
</dbReference>
<dbReference type="eggNOG" id="ENOG5031VKJ">
    <property type="taxonomic scope" value="Bacteria"/>
</dbReference>
<name>C2EL27_9LACO</name>
<accession>C2EL27</accession>
<gene>
    <name evidence="1" type="ORF">HMPREF0548_0373</name>
</gene>
<evidence type="ECO:0000313" key="2">
    <source>
        <dbReference type="Proteomes" id="UP000005583"/>
    </source>
</evidence>
<dbReference type="OrthoDB" id="9809915at2"/>
<proteinExistence type="predicted"/>
<keyword evidence="2" id="KW-1185">Reference proteome</keyword>
<comment type="caution">
    <text evidence="1">The sequence shown here is derived from an EMBL/GenBank/DDBJ whole genome shotgun (WGS) entry which is preliminary data.</text>
</comment>
<reference evidence="1 2" key="1">
    <citation type="submission" date="2009-01" db="EMBL/GenBank/DDBJ databases">
        <authorList>
            <person name="Qin X."/>
            <person name="Bachman B."/>
            <person name="Battles P."/>
            <person name="Bell A."/>
            <person name="Bess C."/>
            <person name="Bickham C."/>
            <person name="Chaboub L."/>
            <person name="Chen D."/>
            <person name="Coyle M."/>
            <person name="Deiros D.R."/>
            <person name="Dinh H."/>
            <person name="Forbes L."/>
            <person name="Fowler G."/>
            <person name="Francisco L."/>
            <person name="Fu Q."/>
            <person name="Gubbala S."/>
            <person name="Hale W."/>
            <person name="Han Y."/>
            <person name="Hemphill L."/>
            <person name="Highlander S.K."/>
            <person name="Hirani K."/>
            <person name="Hogues M."/>
            <person name="Jackson L."/>
            <person name="Jakkamsetti A."/>
            <person name="Javaid M."/>
            <person name="Jiang H."/>
            <person name="Korchina V."/>
            <person name="Kovar C."/>
            <person name="Lara F."/>
            <person name="Lee S."/>
            <person name="Mata R."/>
            <person name="Mathew T."/>
            <person name="Moen C."/>
            <person name="Morales K."/>
            <person name="Munidasa M."/>
            <person name="Nazareth L."/>
            <person name="Ngo R."/>
            <person name="Nguyen L."/>
            <person name="Okwuonu G."/>
            <person name="Ongeri F."/>
            <person name="Patil S."/>
            <person name="Petrosino J."/>
            <person name="Pham C."/>
            <person name="Pham P."/>
            <person name="Pu L.-L."/>
            <person name="Puazo M."/>
            <person name="Raj R."/>
            <person name="Reid J."/>
            <person name="Rouhana J."/>
            <person name="Saada N."/>
            <person name="Shang Y."/>
            <person name="Simmons D."/>
            <person name="Thornton R."/>
            <person name="Warren J."/>
            <person name="Weissenberger G."/>
            <person name="Zhang J."/>
            <person name="Zhang L."/>
            <person name="Zhou C."/>
            <person name="Zhu D."/>
            <person name="Muzny D."/>
            <person name="Worley K."/>
            <person name="Gibbs R."/>
        </authorList>
    </citation>
    <scope>NUCLEOTIDE SEQUENCE [LARGE SCALE GENOMIC DNA]</scope>
    <source>
        <strain evidence="1 2">DSM 16047</strain>
    </source>
</reference>
<sequence>MLYPYAEFPGRLIVTCSEIINDEKVEGKKKILVNFEMPTDFGFKEARYSLPDYKMIFNEDFSPSETKRNEKILHNNAELIWEVSEEESKKRA</sequence>
<dbReference type="HOGENOM" id="CLU_180706_1_0_9"/>
<dbReference type="AlphaFoldDB" id="C2EL27"/>
<dbReference type="STRING" id="525365.HMPREF0548_0373"/>
<organism evidence="1 2">
    <name type="scientific">Lactobacillus ultunensis DSM 16047</name>
    <dbReference type="NCBI Taxonomy" id="525365"/>
    <lineage>
        <taxon>Bacteria</taxon>
        <taxon>Bacillati</taxon>
        <taxon>Bacillota</taxon>
        <taxon>Bacilli</taxon>
        <taxon>Lactobacillales</taxon>
        <taxon>Lactobacillaceae</taxon>
        <taxon>Lactobacillus</taxon>
    </lineage>
</organism>
<dbReference type="EMBL" id="ACGU01000015">
    <property type="protein sequence ID" value="EEJ72773.1"/>
    <property type="molecule type" value="Genomic_DNA"/>
</dbReference>
<dbReference type="PATRIC" id="fig|525365.8.peg.18"/>